<dbReference type="InterPro" id="IPR023409">
    <property type="entry name" value="14-3-3_CS"/>
</dbReference>
<evidence type="ECO:0000256" key="2">
    <source>
        <dbReference type="PIRSR" id="PIRSR000868-1"/>
    </source>
</evidence>
<dbReference type="Pfam" id="PF00244">
    <property type="entry name" value="14-3-3"/>
    <property type="match status" value="1"/>
</dbReference>
<dbReference type="OrthoDB" id="10260625at2759"/>
<organism evidence="4 5">
    <name type="scientific">Hondaea fermentalgiana</name>
    <dbReference type="NCBI Taxonomy" id="2315210"/>
    <lineage>
        <taxon>Eukaryota</taxon>
        <taxon>Sar</taxon>
        <taxon>Stramenopiles</taxon>
        <taxon>Bigyra</taxon>
        <taxon>Labyrinthulomycetes</taxon>
        <taxon>Thraustochytrida</taxon>
        <taxon>Thraustochytriidae</taxon>
        <taxon>Hondaea</taxon>
    </lineage>
</organism>
<dbReference type="PANTHER" id="PTHR18860">
    <property type="entry name" value="14-3-3 PROTEIN"/>
    <property type="match status" value="1"/>
</dbReference>
<dbReference type="AlphaFoldDB" id="A0A2R5GRZ0"/>
<dbReference type="PROSITE" id="PS00796">
    <property type="entry name" value="1433_1"/>
    <property type="match status" value="1"/>
</dbReference>
<name>A0A2R5GRZ0_9STRA</name>
<comment type="caution">
    <text evidence="4">The sequence shown here is derived from an EMBL/GenBank/DDBJ whole genome shotgun (WGS) entry which is preliminary data.</text>
</comment>
<sequence>MESYISDLSRDDCVYHARLAEQAERYDDMVLYMKAVAQGDRELSVEERNLLSVAYKNVIGARRASWRVLSSIEAKEKMKGDDSKVSKVSAYRKKVEDELDDVCDEILNIIKDNLIPQAENMKGPEKAESQVFYYKMSGDYHRYLAEFKLDEMRRDCAEAALDSYKQAQTIAEDPEDGLPPTHPIRLGLALNLSVFYYEILAEQEQACDLAKRAFDSAIAELDSLQEESYKDATLIMQLLRDNLTLWTSDGEEKE</sequence>
<dbReference type="SUPFAM" id="SSF48445">
    <property type="entry name" value="14-3-3 protein"/>
    <property type="match status" value="1"/>
</dbReference>
<protein>
    <submittedName>
        <fullName evidence="4">14-3-3 protein-like</fullName>
    </submittedName>
</protein>
<comment type="similarity">
    <text evidence="1">Belongs to the 14-3-3 family.</text>
</comment>
<gene>
    <name evidence="4" type="ORF">FCC1311_073322</name>
</gene>
<accession>A0A2R5GRZ0</accession>
<dbReference type="PRINTS" id="PR00305">
    <property type="entry name" value="1433ZETA"/>
</dbReference>
<dbReference type="InterPro" id="IPR000308">
    <property type="entry name" value="14-3-3"/>
</dbReference>
<dbReference type="FunCoup" id="A0A2R5GRZ0">
    <property type="interactions" value="217"/>
</dbReference>
<reference evidence="4 5" key="1">
    <citation type="submission" date="2017-12" db="EMBL/GenBank/DDBJ databases">
        <title>Sequencing, de novo assembly and annotation of complete genome of a new Thraustochytrid species, strain FCC1311.</title>
        <authorList>
            <person name="Sedici K."/>
            <person name="Godart F."/>
            <person name="Aiese Cigliano R."/>
            <person name="Sanseverino W."/>
            <person name="Barakat M."/>
            <person name="Ortet P."/>
            <person name="Marechal E."/>
            <person name="Cagnac O."/>
            <person name="Amato A."/>
        </authorList>
    </citation>
    <scope>NUCLEOTIDE SEQUENCE [LARGE SCALE GENOMIC DNA]</scope>
</reference>
<proteinExistence type="inferred from homology"/>
<dbReference type="FunFam" id="1.20.190.20:FF:000001">
    <property type="entry name" value="14-3-3 gamma 1"/>
    <property type="match status" value="1"/>
</dbReference>
<dbReference type="Proteomes" id="UP000241890">
    <property type="component" value="Unassembled WGS sequence"/>
</dbReference>
<dbReference type="SMART" id="SM00101">
    <property type="entry name" value="14_3_3"/>
    <property type="match status" value="1"/>
</dbReference>
<evidence type="ECO:0000256" key="1">
    <source>
        <dbReference type="ARBA" id="ARBA00006141"/>
    </source>
</evidence>
<dbReference type="Gene3D" id="1.20.190.20">
    <property type="entry name" value="14-3-3 domain"/>
    <property type="match status" value="1"/>
</dbReference>
<feature type="site" description="Interaction with phosphoserine on interacting protein" evidence="2">
    <location>
        <position position="142"/>
    </location>
</feature>
<evidence type="ECO:0000313" key="4">
    <source>
        <dbReference type="EMBL" id="GBG31111.1"/>
    </source>
</evidence>
<keyword evidence="5" id="KW-1185">Reference proteome</keyword>
<dbReference type="InterPro" id="IPR036815">
    <property type="entry name" value="14-3-3_dom_sf"/>
</dbReference>
<dbReference type="EMBL" id="BEYU01000091">
    <property type="protein sequence ID" value="GBG31111.1"/>
    <property type="molecule type" value="Genomic_DNA"/>
</dbReference>
<feature type="site" description="Interaction with phosphoserine on interacting protein" evidence="2">
    <location>
        <position position="63"/>
    </location>
</feature>
<feature type="domain" description="14-3-3" evidence="3">
    <location>
        <begin position="10"/>
        <end position="254"/>
    </location>
</feature>
<evidence type="ECO:0000259" key="3">
    <source>
        <dbReference type="SMART" id="SM00101"/>
    </source>
</evidence>
<dbReference type="InParanoid" id="A0A2R5GRZ0"/>
<dbReference type="PIRSF" id="PIRSF000868">
    <property type="entry name" value="14-3-3"/>
    <property type="match status" value="1"/>
</dbReference>
<evidence type="ECO:0000313" key="5">
    <source>
        <dbReference type="Proteomes" id="UP000241890"/>
    </source>
</evidence>
<dbReference type="InterPro" id="IPR023410">
    <property type="entry name" value="14-3-3_domain"/>
</dbReference>